<dbReference type="InterPro" id="IPR036291">
    <property type="entry name" value="NAD(P)-bd_dom_sf"/>
</dbReference>
<dbReference type="RefSeq" id="WP_002596827.1">
    <property type="nucleotide sequence ID" value="NZ_KB850956.1"/>
</dbReference>
<dbReference type="Gene3D" id="3.40.50.720">
    <property type="entry name" value="NAD(P)-binding Rossmann-like Domain"/>
    <property type="match status" value="1"/>
</dbReference>
<dbReference type="AlphaFoldDB" id="N9Y5S6"/>
<sequence length="300" mass="34951">MKILITGVYGVVGSFLCESLKNEHEIIGIGRRDIYENCHKYYKCDITDKEELNKVFEENKNIDFIIHCAALAHNKGNDLSKDRFMKVNYEATKYITDLSNEILNLKNFIFISTISVYGERMDKEIYVETDQCFPKSPYAVAKKKSEEYIQKNYKGNFTVFRLAPVYSKDFMLNIQRRTEVKGIQYRVGKGDTKLSICNIKNIFLATEYVIKNYKKENSEIYNISDKKVCNFNDLINCIGNKKLKIIVPEILIKIISNINERSIKKQFIYENTIKLITDNIYSSEKLNNKIDISYSIGDID</sequence>
<evidence type="ECO:0000256" key="1">
    <source>
        <dbReference type="ARBA" id="ARBA00007637"/>
    </source>
</evidence>
<evidence type="ECO:0000313" key="3">
    <source>
        <dbReference type="EMBL" id="ENZ03137.1"/>
    </source>
</evidence>
<dbReference type="PANTHER" id="PTHR43000">
    <property type="entry name" value="DTDP-D-GLUCOSE 4,6-DEHYDRATASE-RELATED"/>
    <property type="match status" value="1"/>
</dbReference>
<evidence type="ECO:0000313" key="4">
    <source>
        <dbReference type="Proteomes" id="UP000013097"/>
    </source>
</evidence>
<name>N9Y5S6_9CLOT</name>
<reference evidence="3 4" key="1">
    <citation type="submission" date="2013-01" db="EMBL/GenBank/DDBJ databases">
        <title>The Genome Sequence of Clostridium colicanis 209318.</title>
        <authorList>
            <consortium name="The Broad Institute Genome Sequencing Platform"/>
            <person name="Earl A."/>
            <person name="Ward D."/>
            <person name="Feldgarden M."/>
            <person name="Gevers D."/>
            <person name="Courvalin P."/>
            <person name="Lambert T."/>
            <person name="Walker B."/>
            <person name="Young S.K."/>
            <person name="Zeng Q."/>
            <person name="Gargeya S."/>
            <person name="Fitzgerald M."/>
            <person name="Haas B."/>
            <person name="Abouelleil A."/>
            <person name="Alvarado L."/>
            <person name="Arachchi H.M."/>
            <person name="Berlin A.M."/>
            <person name="Chapman S.B."/>
            <person name="Dewar J."/>
            <person name="Goldberg J."/>
            <person name="Griggs A."/>
            <person name="Gujja S."/>
            <person name="Hansen M."/>
            <person name="Howarth C."/>
            <person name="Imamovic A."/>
            <person name="Larimer J."/>
            <person name="McCowan C."/>
            <person name="Murphy C."/>
            <person name="Neiman D."/>
            <person name="Pearson M."/>
            <person name="Priest M."/>
            <person name="Roberts A."/>
            <person name="Saif S."/>
            <person name="Shea T."/>
            <person name="Sisk P."/>
            <person name="Sykes S."/>
            <person name="Wortman J."/>
            <person name="Nusbaum C."/>
            <person name="Birren B."/>
        </authorList>
    </citation>
    <scope>NUCLEOTIDE SEQUENCE [LARGE SCALE GENOMIC DNA]</scope>
    <source>
        <strain evidence="3 4">209318</strain>
    </source>
</reference>
<dbReference type="EMBL" id="AGYT01000007">
    <property type="protein sequence ID" value="ENZ03137.1"/>
    <property type="molecule type" value="Genomic_DNA"/>
</dbReference>
<dbReference type="Pfam" id="PF01370">
    <property type="entry name" value="Epimerase"/>
    <property type="match status" value="1"/>
</dbReference>
<feature type="domain" description="NAD-dependent epimerase/dehydratase" evidence="2">
    <location>
        <begin position="3"/>
        <end position="223"/>
    </location>
</feature>
<dbReference type="eggNOG" id="COG0451">
    <property type="taxonomic scope" value="Bacteria"/>
</dbReference>
<gene>
    <name evidence="3" type="ORF">HMPREF1092_00323</name>
</gene>
<protein>
    <recommendedName>
        <fullName evidence="2">NAD-dependent epimerase/dehydratase domain-containing protein</fullName>
    </recommendedName>
</protein>
<comment type="caution">
    <text evidence="3">The sequence shown here is derived from an EMBL/GenBank/DDBJ whole genome shotgun (WGS) entry which is preliminary data.</text>
</comment>
<dbReference type="PATRIC" id="fig|999411.4.peg.307"/>
<accession>N9Y5S6</accession>
<keyword evidence="4" id="KW-1185">Reference proteome</keyword>
<dbReference type="Proteomes" id="UP000013097">
    <property type="component" value="Unassembled WGS sequence"/>
</dbReference>
<proteinExistence type="inferred from homology"/>
<dbReference type="SUPFAM" id="SSF51735">
    <property type="entry name" value="NAD(P)-binding Rossmann-fold domains"/>
    <property type="match status" value="1"/>
</dbReference>
<organism evidence="3 4">
    <name type="scientific">Clostridium thermobutyricum</name>
    <dbReference type="NCBI Taxonomy" id="29372"/>
    <lineage>
        <taxon>Bacteria</taxon>
        <taxon>Bacillati</taxon>
        <taxon>Bacillota</taxon>
        <taxon>Clostridia</taxon>
        <taxon>Eubacteriales</taxon>
        <taxon>Clostridiaceae</taxon>
        <taxon>Clostridium</taxon>
    </lineage>
</organism>
<evidence type="ECO:0000259" key="2">
    <source>
        <dbReference type="Pfam" id="PF01370"/>
    </source>
</evidence>
<dbReference type="HOGENOM" id="CLU_1000018_0_0_9"/>
<dbReference type="InterPro" id="IPR001509">
    <property type="entry name" value="Epimerase_deHydtase"/>
</dbReference>
<comment type="similarity">
    <text evidence="1">Belongs to the NAD(P)-dependent epimerase/dehydratase family.</text>
</comment>